<evidence type="ECO:0000256" key="3">
    <source>
        <dbReference type="ARBA" id="ARBA00022448"/>
    </source>
</evidence>
<evidence type="ECO:0000313" key="12">
    <source>
        <dbReference type="Proteomes" id="UP000279236"/>
    </source>
</evidence>
<evidence type="ECO:0000256" key="4">
    <source>
        <dbReference type="ARBA" id="ARBA00022692"/>
    </source>
</evidence>
<dbReference type="Proteomes" id="UP000279236">
    <property type="component" value="Unassembled WGS sequence"/>
</dbReference>
<comment type="similarity">
    <text evidence="2 8">Belongs to the major facilitator superfamily. Sugar transporter (TC 2.A.1.1) family.</text>
</comment>
<dbReference type="OrthoDB" id="6612291at2759"/>
<evidence type="ECO:0000256" key="2">
    <source>
        <dbReference type="ARBA" id="ARBA00010992"/>
    </source>
</evidence>
<feature type="transmembrane region" description="Helical" evidence="9">
    <location>
        <begin position="394"/>
        <end position="415"/>
    </location>
</feature>
<dbReference type="Gene3D" id="1.20.1250.20">
    <property type="entry name" value="MFS general substrate transporter like domains"/>
    <property type="match status" value="1"/>
</dbReference>
<feature type="domain" description="Major facilitator superfamily (MFS) profile" evidence="10">
    <location>
        <begin position="75"/>
        <end position="517"/>
    </location>
</feature>
<dbReference type="GeneID" id="39586963"/>
<dbReference type="AlphaFoldDB" id="A0A427XIH6"/>
<evidence type="ECO:0000259" key="10">
    <source>
        <dbReference type="PROSITE" id="PS50850"/>
    </source>
</evidence>
<dbReference type="InterPro" id="IPR036259">
    <property type="entry name" value="MFS_trans_sf"/>
</dbReference>
<sequence length="548" mass="61415">MAAVIERQLVSEVPAIESRAEEKKKDDDEYRHMEVVEKAQGLVGADLEGAMVAEQEESEMTFKEAIRDYKAAVFWSFAISLCIIMEGYDTALPGNFNGLPAFRQKYGVYVDAQSGYQLTAAWQTGLNYCGGVGSILSIFVTSGLQQKYGYRRIIQGGLAAMFCFVFLQFFAVNIVMLAVGYHLCGWAWGVFQASVVSYASEITPVALRGYLTTYVNLCWIIGQFLAAGVLKAMSSRTDEWGFRIPFAIQWIWPIPLIILINYAPESPWFLVRKGRLEEATAVIIRIQKKGSKVDPRDTIAMMIRTDDHEKKVSAGTTYWDCFKGSDLRRTEIACFAWASQNLCGLSFAGSFVYFLQQVGISAEDSFSFNLGSVGMAFVGTILSWFILNRFGRRTIMVYGSCFLTMMLLIIGILTVSHANGAKWAQGVLMMLWVFIFDLSIGPLAYCIVGETSSTRLRGLTVGLSRNAYNLVGMPFGTLFNYMLNPSAWNWGGYTAFFAAGTAAIVCIWVFFRLPEMRGRSYRELDILFERRVSARKFATTKVEAWEDQ</sequence>
<comment type="caution">
    <text evidence="11">The sequence shown here is derived from an EMBL/GenBank/DDBJ whole genome shotgun (WGS) entry which is preliminary data.</text>
</comment>
<feature type="transmembrane region" description="Helical" evidence="9">
    <location>
        <begin position="125"/>
        <end position="144"/>
    </location>
</feature>
<evidence type="ECO:0000313" key="11">
    <source>
        <dbReference type="EMBL" id="RSH78691.1"/>
    </source>
</evidence>
<reference evidence="11 12" key="1">
    <citation type="submission" date="2018-11" db="EMBL/GenBank/DDBJ databases">
        <title>Genome sequence of Apiotrichum porosum DSM 27194.</title>
        <authorList>
            <person name="Aliyu H."/>
            <person name="Gorte O."/>
            <person name="Ochsenreither K."/>
        </authorList>
    </citation>
    <scope>NUCLEOTIDE SEQUENCE [LARGE SCALE GENOMIC DNA]</scope>
    <source>
        <strain evidence="11 12">DSM 27194</strain>
    </source>
</reference>
<comment type="subcellular location">
    <subcellularLocation>
        <location evidence="1">Membrane</location>
        <topology evidence="1">Multi-pass membrane protein</topology>
    </subcellularLocation>
</comment>
<evidence type="ECO:0000256" key="5">
    <source>
        <dbReference type="ARBA" id="ARBA00022989"/>
    </source>
</evidence>
<feature type="transmembrane region" description="Helical" evidence="9">
    <location>
        <begin position="366"/>
        <end position="387"/>
    </location>
</feature>
<dbReference type="Pfam" id="PF00083">
    <property type="entry name" value="Sugar_tr"/>
    <property type="match status" value="1"/>
</dbReference>
<dbReference type="NCBIfam" id="TIGR00879">
    <property type="entry name" value="SP"/>
    <property type="match status" value="1"/>
</dbReference>
<keyword evidence="12" id="KW-1185">Reference proteome</keyword>
<dbReference type="RefSeq" id="XP_028473838.1">
    <property type="nucleotide sequence ID" value="XM_028618160.1"/>
</dbReference>
<feature type="transmembrane region" description="Helical" evidence="9">
    <location>
        <begin position="69"/>
        <end position="88"/>
    </location>
</feature>
<evidence type="ECO:0000256" key="1">
    <source>
        <dbReference type="ARBA" id="ARBA00004141"/>
    </source>
</evidence>
<dbReference type="GO" id="GO:0016020">
    <property type="term" value="C:membrane"/>
    <property type="evidence" value="ECO:0007669"/>
    <property type="project" value="UniProtKB-SubCell"/>
</dbReference>
<evidence type="ECO:0000256" key="8">
    <source>
        <dbReference type="RuleBase" id="RU003346"/>
    </source>
</evidence>
<protein>
    <recommendedName>
        <fullName evidence="10">Major facilitator superfamily (MFS) profile domain-containing protein</fullName>
    </recommendedName>
</protein>
<dbReference type="InterPro" id="IPR050360">
    <property type="entry name" value="MFS_Sugar_Transporters"/>
</dbReference>
<dbReference type="EMBL" id="RSCE01000012">
    <property type="protein sequence ID" value="RSH78691.1"/>
    <property type="molecule type" value="Genomic_DNA"/>
</dbReference>
<evidence type="ECO:0000256" key="7">
    <source>
        <dbReference type="ARBA" id="ARBA00049119"/>
    </source>
</evidence>
<dbReference type="FunFam" id="1.20.1250.20:FF:000078">
    <property type="entry name" value="MFS maltose transporter, putative"/>
    <property type="match status" value="1"/>
</dbReference>
<evidence type="ECO:0000256" key="9">
    <source>
        <dbReference type="SAM" id="Phobius"/>
    </source>
</evidence>
<evidence type="ECO:0000256" key="6">
    <source>
        <dbReference type="ARBA" id="ARBA00023136"/>
    </source>
</evidence>
<dbReference type="InterPro" id="IPR005828">
    <property type="entry name" value="MFS_sugar_transport-like"/>
</dbReference>
<dbReference type="SUPFAM" id="SSF103473">
    <property type="entry name" value="MFS general substrate transporter"/>
    <property type="match status" value="1"/>
</dbReference>
<feature type="transmembrane region" description="Helical" evidence="9">
    <location>
        <begin position="427"/>
        <end position="447"/>
    </location>
</feature>
<feature type="transmembrane region" description="Helical" evidence="9">
    <location>
        <begin position="490"/>
        <end position="511"/>
    </location>
</feature>
<feature type="transmembrane region" description="Helical" evidence="9">
    <location>
        <begin position="214"/>
        <end position="234"/>
    </location>
</feature>
<proteinExistence type="inferred from homology"/>
<keyword evidence="5 9" id="KW-1133">Transmembrane helix</keyword>
<dbReference type="PANTHER" id="PTHR48022:SF5">
    <property type="entry name" value="ALPHA-GLUCOSIDES PERMEASE MPH2-RELATED"/>
    <property type="match status" value="1"/>
</dbReference>
<dbReference type="GO" id="GO:0005351">
    <property type="term" value="F:carbohydrate:proton symporter activity"/>
    <property type="evidence" value="ECO:0007669"/>
    <property type="project" value="TreeGrafter"/>
</dbReference>
<dbReference type="PANTHER" id="PTHR48022">
    <property type="entry name" value="PLASTIDIC GLUCOSE TRANSPORTER 4"/>
    <property type="match status" value="1"/>
</dbReference>
<feature type="transmembrane region" description="Helical" evidence="9">
    <location>
        <begin position="156"/>
        <end position="179"/>
    </location>
</feature>
<keyword evidence="6 9" id="KW-0472">Membrane</keyword>
<keyword evidence="3 8" id="KW-0813">Transport</keyword>
<dbReference type="PROSITE" id="PS50850">
    <property type="entry name" value="MFS"/>
    <property type="match status" value="1"/>
</dbReference>
<comment type="catalytic activity">
    <reaction evidence="7">
        <text>myo-inositol(out) + H(+)(out) = myo-inositol(in) + H(+)(in)</text>
        <dbReference type="Rhea" id="RHEA:60364"/>
        <dbReference type="ChEBI" id="CHEBI:15378"/>
        <dbReference type="ChEBI" id="CHEBI:17268"/>
    </reaction>
</comment>
<feature type="transmembrane region" description="Helical" evidence="9">
    <location>
        <begin position="240"/>
        <end position="263"/>
    </location>
</feature>
<organism evidence="11 12">
    <name type="scientific">Apiotrichum porosum</name>
    <dbReference type="NCBI Taxonomy" id="105984"/>
    <lineage>
        <taxon>Eukaryota</taxon>
        <taxon>Fungi</taxon>
        <taxon>Dikarya</taxon>
        <taxon>Basidiomycota</taxon>
        <taxon>Agaricomycotina</taxon>
        <taxon>Tremellomycetes</taxon>
        <taxon>Trichosporonales</taxon>
        <taxon>Trichosporonaceae</taxon>
        <taxon>Apiotrichum</taxon>
    </lineage>
</organism>
<keyword evidence="4 9" id="KW-0812">Transmembrane</keyword>
<gene>
    <name evidence="11" type="ORF">EHS24_002420</name>
</gene>
<feature type="transmembrane region" description="Helical" evidence="9">
    <location>
        <begin position="185"/>
        <end position="207"/>
    </location>
</feature>
<dbReference type="InterPro" id="IPR003663">
    <property type="entry name" value="Sugar/inositol_transpt"/>
</dbReference>
<feature type="transmembrane region" description="Helical" evidence="9">
    <location>
        <begin position="332"/>
        <end position="354"/>
    </location>
</feature>
<feature type="transmembrane region" description="Helical" evidence="9">
    <location>
        <begin position="467"/>
        <end position="484"/>
    </location>
</feature>
<accession>A0A427XIH6</accession>
<name>A0A427XIH6_9TREE</name>
<dbReference type="InterPro" id="IPR020846">
    <property type="entry name" value="MFS_dom"/>
</dbReference>